<gene>
    <name evidence="2" type="ORF">FHS87_000271</name>
</gene>
<sequence>MAQLAPVVTLAATGASIYATSQEAKRQKKNAQIQQQNAQAQQEVQQQVLAIQAAQDTAERRRALDRSIASARARLAAGGVNPDQGSAAALTAGLRATAQGAQQADDATYAARLSAGRKSLLDQDSSLTNWVRAGQGLGRAMKNLLD</sequence>
<keyword evidence="1" id="KW-0175">Coiled coil</keyword>
<dbReference type="EMBL" id="JACIJD010000001">
    <property type="protein sequence ID" value="MBB5692260.1"/>
    <property type="molecule type" value="Genomic_DNA"/>
</dbReference>
<proteinExistence type="predicted"/>
<evidence type="ECO:0000313" key="3">
    <source>
        <dbReference type="Proteomes" id="UP000580654"/>
    </source>
</evidence>
<accession>A0A840XYE4</accession>
<comment type="caution">
    <text evidence="2">The sequence shown here is derived from an EMBL/GenBank/DDBJ whole genome shotgun (WGS) entry which is preliminary data.</text>
</comment>
<dbReference type="RefSeq" id="WP_184513019.1">
    <property type="nucleotide sequence ID" value="NZ_JACIJD010000001.1"/>
</dbReference>
<organism evidence="2 3">
    <name type="scientific">Muricoccus pecuniae</name>
    <dbReference type="NCBI Taxonomy" id="693023"/>
    <lineage>
        <taxon>Bacteria</taxon>
        <taxon>Pseudomonadati</taxon>
        <taxon>Pseudomonadota</taxon>
        <taxon>Alphaproteobacteria</taxon>
        <taxon>Acetobacterales</taxon>
        <taxon>Roseomonadaceae</taxon>
        <taxon>Muricoccus</taxon>
    </lineage>
</organism>
<dbReference type="Proteomes" id="UP000580654">
    <property type="component" value="Unassembled WGS sequence"/>
</dbReference>
<dbReference type="AlphaFoldDB" id="A0A840XYE4"/>
<reference evidence="2 3" key="1">
    <citation type="submission" date="2020-08" db="EMBL/GenBank/DDBJ databases">
        <title>Genomic Encyclopedia of Type Strains, Phase IV (KMG-IV): sequencing the most valuable type-strain genomes for metagenomic binning, comparative biology and taxonomic classification.</title>
        <authorList>
            <person name="Goeker M."/>
        </authorList>
    </citation>
    <scope>NUCLEOTIDE SEQUENCE [LARGE SCALE GENOMIC DNA]</scope>
    <source>
        <strain evidence="2 3">DSM 25622</strain>
    </source>
</reference>
<evidence type="ECO:0000256" key="1">
    <source>
        <dbReference type="SAM" id="Coils"/>
    </source>
</evidence>
<evidence type="ECO:0000313" key="2">
    <source>
        <dbReference type="EMBL" id="MBB5692260.1"/>
    </source>
</evidence>
<keyword evidence="3" id="KW-1185">Reference proteome</keyword>
<name>A0A840XYE4_9PROT</name>
<feature type="coiled-coil region" evidence="1">
    <location>
        <begin position="19"/>
        <end position="57"/>
    </location>
</feature>
<protein>
    <submittedName>
        <fullName evidence="2">Uncharacterized protein</fullName>
    </submittedName>
</protein>